<organism evidence="2 3">
    <name type="scientific">Candidatus Protochlamydia amoebophila</name>
    <dbReference type="NCBI Taxonomy" id="362787"/>
    <lineage>
        <taxon>Bacteria</taxon>
        <taxon>Pseudomonadati</taxon>
        <taxon>Chlamydiota</taxon>
        <taxon>Chlamydiia</taxon>
        <taxon>Parachlamydiales</taxon>
        <taxon>Parachlamydiaceae</taxon>
        <taxon>Candidatus Protochlamydia</taxon>
    </lineage>
</organism>
<name>A0A0C1H0R9_9BACT</name>
<evidence type="ECO:0000256" key="1">
    <source>
        <dbReference type="SAM" id="Coils"/>
    </source>
</evidence>
<protein>
    <submittedName>
        <fullName evidence="2">Uncharacterized protein</fullName>
    </submittedName>
</protein>
<dbReference type="PATRIC" id="fig|362787.3.peg.1491"/>
<reference evidence="2 3" key="1">
    <citation type="journal article" date="2014" name="Mol. Biol. Evol.">
        <title>Massive expansion of Ubiquitination-related gene families within the Chlamydiae.</title>
        <authorList>
            <person name="Domman D."/>
            <person name="Collingro A."/>
            <person name="Lagkouvardos I."/>
            <person name="Gehre L."/>
            <person name="Weinmaier T."/>
            <person name="Rattei T."/>
            <person name="Subtil A."/>
            <person name="Horn M."/>
        </authorList>
    </citation>
    <scope>NUCLEOTIDE SEQUENCE [LARGE SCALE GENOMIC DNA]</scope>
    <source>
        <strain evidence="2 3">EI2</strain>
    </source>
</reference>
<dbReference type="EMBL" id="JSAN01000093">
    <property type="protein sequence ID" value="KIC71354.1"/>
    <property type="molecule type" value="Genomic_DNA"/>
</dbReference>
<dbReference type="AlphaFoldDB" id="A0A0C1H0R9"/>
<accession>A0A0C1H0R9</accession>
<sequence>MNDTYLYTLKKSLVKAVRELRDNQKEIPLPLKERLLELNVSEKLLQKTIKAILDNKIYASEGIENLWKETFPSSTEHQELKKALLEAVRALRENQREIPLPLKERLLELNVSEEGLQKTIKAILDNKIYASEGIENLWKETFPLSIKDQALAKDSLFQYIEERQRQPQEIIGKLQTKGIPRNVINALLKNKRLKREDVNVDEVFKKWVNPSLWANTNFYFLNHHTLIAPSALNKVDDLIEKKVRLDAMQILNAIAKTEISPLKGTQQVGKLIIASLGKSLKFTRKKIALVTDLKKELEKLGKLFNGLEIEKTSASHTPLYKKLENLKDVQSTVNELMRILDALANLNHSPFHIAVVDFKIEQARIKTMQDTFNEFRTELTGRMDKNFERQYQQYRQAPFFQHQKQIEELSINITEKEREQKKIEQELKEKELTPEEKWLLFSLEENLPENSSFLNLKPKEKLDLAEKLSYGEAKRYEAYKIAIDKFLKKSGLQKDLEEIKRIIQQNRRLMQELGEGKEPEDAYFRTQYLNISKVIIEWSINSQFRLIHYPVSSTTLSFVEELLNLQSEATFQLAQDLEQADPFIYEDKALKQALIRRSTE</sequence>
<evidence type="ECO:0000313" key="3">
    <source>
        <dbReference type="Proteomes" id="UP000031465"/>
    </source>
</evidence>
<dbReference type="RefSeq" id="WP_039359389.1">
    <property type="nucleotide sequence ID" value="NZ_JSAN01000093.1"/>
</dbReference>
<evidence type="ECO:0000313" key="2">
    <source>
        <dbReference type="EMBL" id="KIC71354.1"/>
    </source>
</evidence>
<proteinExistence type="predicted"/>
<feature type="coiled-coil region" evidence="1">
    <location>
        <begin position="399"/>
        <end position="433"/>
    </location>
</feature>
<dbReference type="Proteomes" id="UP000031465">
    <property type="component" value="Unassembled WGS sequence"/>
</dbReference>
<comment type="caution">
    <text evidence="2">The sequence shown here is derived from an EMBL/GenBank/DDBJ whole genome shotgun (WGS) entry which is preliminary data.</text>
</comment>
<feature type="coiled-coil region" evidence="1">
    <location>
        <begin position="290"/>
        <end position="346"/>
    </location>
</feature>
<keyword evidence="1" id="KW-0175">Coiled coil</keyword>
<gene>
    <name evidence="2" type="ORF">DB44_DU00030</name>
</gene>